<dbReference type="InterPro" id="IPR051782">
    <property type="entry name" value="ABC_Transporter_VariousFunc"/>
</dbReference>
<dbReference type="Gene3D" id="3.40.50.300">
    <property type="entry name" value="P-loop containing nucleotide triphosphate hydrolases"/>
    <property type="match status" value="1"/>
</dbReference>
<organism evidence="5 6">
    <name type="scientific">Schwartzia succinivorans DSM 10502</name>
    <dbReference type="NCBI Taxonomy" id="1123243"/>
    <lineage>
        <taxon>Bacteria</taxon>
        <taxon>Bacillati</taxon>
        <taxon>Bacillota</taxon>
        <taxon>Negativicutes</taxon>
        <taxon>Selenomonadales</taxon>
        <taxon>Selenomonadaceae</taxon>
        <taxon>Schwartzia</taxon>
    </lineage>
</organism>
<dbReference type="Proteomes" id="UP000184404">
    <property type="component" value="Unassembled WGS sequence"/>
</dbReference>
<accession>A0A1M4ZRI0</accession>
<keyword evidence="1" id="KW-0813">Transport</keyword>
<dbReference type="PANTHER" id="PTHR42939:SF1">
    <property type="entry name" value="ABC TRANSPORTER ATP-BINDING PROTEIN ALBC-RELATED"/>
    <property type="match status" value="1"/>
</dbReference>
<dbReference type="InterPro" id="IPR003439">
    <property type="entry name" value="ABC_transporter-like_ATP-bd"/>
</dbReference>
<dbReference type="PANTHER" id="PTHR42939">
    <property type="entry name" value="ABC TRANSPORTER ATP-BINDING PROTEIN ALBC-RELATED"/>
    <property type="match status" value="1"/>
</dbReference>
<dbReference type="InterPro" id="IPR003593">
    <property type="entry name" value="AAA+_ATPase"/>
</dbReference>
<evidence type="ECO:0000256" key="2">
    <source>
        <dbReference type="ARBA" id="ARBA00022741"/>
    </source>
</evidence>
<keyword evidence="6" id="KW-1185">Reference proteome</keyword>
<dbReference type="SUPFAM" id="SSF52540">
    <property type="entry name" value="P-loop containing nucleoside triphosphate hydrolases"/>
    <property type="match status" value="1"/>
</dbReference>
<evidence type="ECO:0000256" key="1">
    <source>
        <dbReference type="ARBA" id="ARBA00022448"/>
    </source>
</evidence>
<dbReference type="InterPro" id="IPR027417">
    <property type="entry name" value="P-loop_NTPase"/>
</dbReference>
<sequence length="209" mass="23148">MKMIVFEEVDKSFGGRKVLRNLSAVCCGGQITSVVGPNGCGKSTFLKLAGHFMLPDSGRVTIKEEDMVLQGEELRMSLAYMSPELRFYPRLTALENLSFFLGLRGIALDGRQYEEVLERVGILPEAVKRTRVGEFSTGMRQRLLFCVMLASKADIWLLDEPGANLDDEGRAMVLREIKRGASEQKLILLATNDSRERGAADEAIDLSGN</sequence>
<dbReference type="Pfam" id="PF00005">
    <property type="entry name" value="ABC_tran"/>
    <property type="match status" value="1"/>
</dbReference>
<evidence type="ECO:0000256" key="3">
    <source>
        <dbReference type="ARBA" id="ARBA00022840"/>
    </source>
</evidence>
<evidence type="ECO:0000313" key="5">
    <source>
        <dbReference type="EMBL" id="SHF20690.1"/>
    </source>
</evidence>
<dbReference type="AlphaFoldDB" id="A0A1M4ZRI0"/>
<dbReference type="SMART" id="SM00382">
    <property type="entry name" value="AAA"/>
    <property type="match status" value="1"/>
</dbReference>
<dbReference type="GO" id="GO:0016887">
    <property type="term" value="F:ATP hydrolysis activity"/>
    <property type="evidence" value="ECO:0007669"/>
    <property type="project" value="InterPro"/>
</dbReference>
<dbReference type="OrthoDB" id="9804819at2"/>
<reference evidence="5 6" key="1">
    <citation type="submission" date="2016-11" db="EMBL/GenBank/DDBJ databases">
        <authorList>
            <person name="Jaros S."/>
            <person name="Januszkiewicz K."/>
            <person name="Wedrychowicz H."/>
        </authorList>
    </citation>
    <scope>NUCLEOTIDE SEQUENCE [LARGE SCALE GENOMIC DNA]</scope>
    <source>
        <strain evidence="5 6">DSM 10502</strain>
    </source>
</reference>
<feature type="domain" description="ABC transporter" evidence="4">
    <location>
        <begin position="4"/>
        <end position="207"/>
    </location>
</feature>
<keyword evidence="2" id="KW-0547">Nucleotide-binding</keyword>
<dbReference type="CDD" id="cd03230">
    <property type="entry name" value="ABC_DR_subfamily_A"/>
    <property type="match status" value="1"/>
</dbReference>
<gene>
    <name evidence="5" type="ORF">SAMN02745190_02083</name>
</gene>
<dbReference type="STRING" id="1123243.SAMN02745190_02083"/>
<evidence type="ECO:0000259" key="4">
    <source>
        <dbReference type="PROSITE" id="PS50893"/>
    </source>
</evidence>
<dbReference type="GO" id="GO:0005524">
    <property type="term" value="F:ATP binding"/>
    <property type="evidence" value="ECO:0007669"/>
    <property type="project" value="UniProtKB-KW"/>
</dbReference>
<dbReference type="RefSeq" id="WP_072936203.1">
    <property type="nucleotide sequence ID" value="NZ_FQUG01000009.1"/>
</dbReference>
<name>A0A1M4ZRI0_9FIRM</name>
<keyword evidence="3" id="KW-0067">ATP-binding</keyword>
<protein>
    <submittedName>
        <fullName evidence="5">Heme exporter protein A</fullName>
    </submittedName>
</protein>
<dbReference type="EMBL" id="FQUG01000009">
    <property type="protein sequence ID" value="SHF20690.1"/>
    <property type="molecule type" value="Genomic_DNA"/>
</dbReference>
<proteinExistence type="predicted"/>
<evidence type="ECO:0000313" key="6">
    <source>
        <dbReference type="Proteomes" id="UP000184404"/>
    </source>
</evidence>
<dbReference type="PROSITE" id="PS50893">
    <property type="entry name" value="ABC_TRANSPORTER_2"/>
    <property type="match status" value="1"/>
</dbReference>